<name>A0A518DU31_9BACT</name>
<evidence type="ECO:0000256" key="5">
    <source>
        <dbReference type="ARBA" id="ARBA00022679"/>
    </source>
</evidence>
<evidence type="ECO:0000256" key="1">
    <source>
        <dbReference type="ARBA" id="ARBA00001946"/>
    </source>
</evidence>
<dbReference type="SUPFAM" id="SSF143631">
    <property type="entry name" value="ApbE-like"/>
    <property type="match status" value="1"/>
</dbReference>
<dbReference type="InterPro" id="IPR024932">
    <property type="entry name" value="ApbE"/>
</dbReference>
<dbReference type="InterPro" id="IPR003374">
    <property type="entry name" value="ApbE-like_sf"/>
</dbReference>
<keyword evidence="8" id="KW-0460">Magnesium</keyword>
<keyword evidence="6" id="KW-0479">Metal-binding</keyword>
<dbReference type="Gene3D" id="3.10.520.10">
    <property type="entry name" value="ApbE-like domains"/>
    <property type="match status" value="1"/>
</dbReference>
<keyword evidence="7" id="KW-0274">FAD</keyword>
<dbReference type="InterPro" id="IPR006311">
    <property type="entry name" value="TAT_signal"/>
</dbReference>
<keyword evidence="12" id="KW-1185">Reference proteome</keyword>
<dbReference type="Proteomes" id="UP000317648">
    <property type="component" value="Chromosome"/>
</dbReference>
<dbReference type="EC" id="2.7.1.180" evidence="2"/>
<protein>
    <recommendedName>
        <fullName evidence="3">FAD:protein FMN transferase</fullName>
        <ecNumber evidence="2">2.7.1.180</ecNumber>
    </recommendedName>
    <alternativeName>
        <fullName evidence="9">Flavin transferase</fullName>
    </alternativeName>
</protein>
<proteinExistence type="predicted"/>
<dbReference type="PROSITE" id="PS51318">
    <property type="entry name" value="TAT"/>
    <property type="match status" value="1"/>
</dbReference>
<dbReference type="GO" id="GO:0046872">
    <property type="term" value="F:metal ion binding"/>
    <property type="evidence" value="ECO:0007669"/>
    <property type="project" value="UniProtKB-KW"/>
</dbReference>
<evidence type="ECO:0000256" key="6">
    <source>
        <dbReference type="ARBA" id="ARBA00022723"/>
    </source>
</evidence>
<evidence type="ECO:0000256" key="10">
    <source>
        <dbReference type="ARBA" id="ARBA00048540"/>
    </source>
</evidence>
<evidence type="ECO:0000256" key="8">
    <source>
        <dbReference type="ARBA" id="ARBA00022842"/>
    </source>
</evidence>
<evidence type="ECO:0000256" key="3">
    <source>
        <dbReference type="ARBA" id="ARBA00016337"/>
    </source>
</evidence>
<dbReference type="RefSeq" id="WP_197443320.1">
    <property type="nucleotide sequence ID" value="NZ_CP036433.1"/>
</dbReference>
<comment type="catalytic activity">
    <reaction evidence="10">
        <text>L-threonyl-[protein] + FAD = FMN-L-threonyl-[protein] + AMP + H(+)</text>
        <dbReference type="Rhea" id="RHEA:36847"/>
        <dbReference type="Rhea" id="RHEA-COMP:11060"/>
        <dbReference type="Rhea" id="RHEA-COMP:11061"/>
        <dbReference type="ChEBI" id="CHEBI:15378"/>
        <dbReference type="ChEBI" id="CHEBI:30013"/>
        <dbReference type="ChEBI" id="CHEBI:57692"/>
        <dbReference type="ChEBI" id="CHEBI:74257"/>
        <dbReference type="ChEBI" id="CHEBI:456215"/>
        <dbReference type="EC" id="2.7.1.180"/>
    </reaction>
</comment>
<keyword evidence="4" id="KW-0285">Flavoprotein</keyword>
<dbReference type="EMBL" id="CP036433">
    <property type="protein sequence ID" value="QDU95347.1"/>
    <property type="molecule type" value="Genomic_DNA"/>
</dbReference>
<reference evidence="11 12" key="1">
    <citation type="submission" date="2019-02" db="EMBL/GenBank/DDBJ databases">
        <title>Deep-cultivation of Planctomycetes and their phenomic and genomic characterization uncovers novel biology.</title>
        <authorList>
            <person name="Wiegand S."/>
            <person name="Jogler M."/>
            <person name="Boedeker C."/>
            <person name="Pinto D."/>
            <person name="Vollmers J."/>
            <person name="Rivas-Marin E."/>
            <person name="Kohn T."/>
            <person name="Peeters S.H."/>
            <person name="Heuer A."/>
            <person name="Rast P."/>
            <person name="Oberbeckmann S."/>
            <person name="Bunk B."/>
            <person name="Jeske O."/>
            <person name="Meyerdierks A."/>
            <person name="Storesund J.E."/>
            <person name="Kallscheuer N."/>
            <person name="Luecker S."/>
            <person name="Lage O.M."/>
            <person name="Pohl T."/>
            <person name="Merkel B.J."/>
            <person name="Hornburger P."/>
            <person name="Mueller R.-W."/>
            <person name="Bruemmer F."/>
            <person name="Labrenz M."/>
            <person name="Spormann A.M."/>
            <person name="Op den Camp H."/>
            <person name="Overmann J."/>
            <person name="Amann R."/>
            <person name="Jetten M.S.M."/>
            <person name="Mascher T."/>
            <person name="Medema M.H."/>
            <person name="Devos D.P."/>
            <person name="Kaster A.-K."/>
            <person name="Ovreas L."/>
            <person name="Rohde M."/>
            <person name="Galperin M.Y."/>
            <person name="Jogler C."/>
        </authorList>
    </citation>
    <scope>NUCLEOTIDE SEQUENCE [LARGE SCALE GENOMIC DNA]</scope>
    <source>
        <strain evidence="11 12">Pla85_3_4</strain>
    </source>
</reference>
<sequence length="365" mass="39925">MSDKRKTTRREFLRGEAAVEALADLTHGPATPIGQGAPGGKSAQSDLLLHFTRRAMACDFTVYLNARQYADGPDRAMDALDLVDELEDQLTVYRGHSEVSQLNRRATTASVALEWGLYALLRTADRLFQETEGAFDMTAGPLTKLWGFYRREGRLPGNEEIEAVRQQVGGELLEFDDALHAVRFRREGVEINLGGIGKGYALDEAAQRLRMGEVNDFLFHGGNSSLIAWGDRGGVAGQGWTVGVIHPMRPEQRLGELRLHNQALATSGAGSQHFYHKGKKYGHILDPRTGHPAEGVHSTTVLAPSAAIADALATAFYVQGPEFAKRYCDAHPDISLLMTTPGERAGEIGVHRANLTDEQWLPNNG</sequence>
<gene>
    <name evidence="11" type="primary">apbE_1</name>
    <name evidence="11" type="ORF">Pla8534_31620</name>
</gene>
<evidence type="ECO:0000313" key="11">
    <source>
        <dbReference type="EMBL" id="QDU95347.1"/>
    </source>
</evidence>
<dbReference type="AlphaFoldDB" id="A0A518DU31"/>
<comment type="cofactor">
    <cofactor evidence="1">
        <name>Mg(2+)</name>
        <dbReference type="ChEBI" id="CHEBI:18420"/>
    </cofactor>
</comment>
<accession>A0A518DU31</accession>
<dbReference type="PANTHER" id="PTHR30040:SF2">
    <property type="entry name" value="FAD:PROTEIN FMN TRANSFERASE"/>
    <property type="match status" value="1"/>
</dbReference>
<dbReference type="GO" id="GO:0016740">
    <property type="term" value="F:transferase activity"/>
    <property type="evidence" value="ECO:0007669"/>
    <property type="project" value="UniProtKB-KW"/>
</dbReference>
<dbReference type="Pfam" id="PF02424">
    <property type="entry name" value="ApbE"/>
    <property type="match status" value="1"/>
</dbReference>
<dbReference type="PANTHER" id="PTHR30040">
    <property type="entry name" value="THIAMINE BIOSYNTHESIS LIPOPROTEIN APBE"/>
    <property type="match status" value="1"/>
</dbReference>
<organism evidence="11 12">
    <name type="scientific">Lignipirellula cremea</name>
    <dbReference type="NCBI Taxonomy" id="2528010"/>
    <lineage>
        <taxon>Bacteria</taxon>
        <taxon>Pseudomonadati</taxon>
        <taxon>Planctomycetota</taxon>
        <taxon>Planctomycetia</taxon>
        <taxon>Pirellulales</taxon>
        <taxon>Pirellulaceae</taxon>
        <taxon>Lignipirellula</taxon>
    </lineage>
</organism>
<evidence type="ECO:0000256" key="7">
    <source>
        <dbReference type="ARBA" id="ARBA00022827"/>
    </source>
</evidence>
<evidence type="ECO:0000256" key="4">
    <source>
        <dbReference type="ARBA" id="ARBA00022630"/>
    </source>
</evidence>
<evidence type="ECO:0000313" key="12">
    <source>
        <dbReference type="Proteomes" id="UP000317648"/>
    </source>
</evidence>
<evidence type="ECO:0000256" key="2">
    <source>
        <dbReference type="ARBA" id="ARBA00011955"/>
    </source>
</evidence>
<keyword evidence="11" id="KW-0449">Lipoprotein</keyword>
<dbReference type="KEGG" id="lcre:Pla8534_31620"/>
<evidence type="ECO:0000256" key="9">
    <source>
        <dbReference type="ARBA" id="ARBA00031306"/>
    </source>
</evidence>
<keyword evidence="5" id="KW-0808">Transferase</keyword>